<comment type="subcellular location">
    <subcellularLocation>
        <location evidence="1">Membrane</location>
    </subcellularLocation>
</comment>
<dbReference type="GO" id="GO:0006914">
    <property type="term" value="P:autophagy"/>
    <property type="evidence" value="ECO:0007669"/>
    <property type="project" value="UniProtKB-KW"/>
</dbReference>
<keyword evidence="4 5" id="KW-0449">Lipoprotein</keyword>
<evidence type="ECO:0000256" key="2">
    <source>
        <dbReference type="ARBA" id="ARBA00007293"/>
    </source>
</evidence>
<sequence length="410" mass="42382">MPRVGGGHASVGAAAPPNSSSPLPSSSSFSSAPYISPCECDNDEEGEGHHQSESKTASSTLSQATPQPTKDEGTSFSAKSPRALSSIPSFPGSATASSQRRPSLRGTTEGQAGARKRCQCAVSGSVPPCDASASPQGHSHTSASVAASCGRDRYALRSPSPTVTPPLLAPPSSLPLTTSSQVMGTPAPPPPPRTHYQYMHSFECRCLLSKKMRTLYGTGTVPVIVEPAESHLRLSPPPPLVQCEPRSSGGSGGNTGGYARHGGLSSSDHARASATVPAPASTFVSPSTKSTLKCVLPRSKSVADVILTLRGRLALDSCQSLFLSVGENDVLVPGSSLLGDLYERYRNPDGFLYLGYMLENTFGGDTRSSAGEAAAIPSGGEDRRTGRFMCVGGATVEEKASACTRTSTLR</sequence>
<evidence type="ECO:0000256" key="7">
    <source>
        <dbReference type="SAM" id="MobiDB-lite"/>
    </source>
</evidence>
<dbReference type="InterPro" id="IPR029071">
    <property type="entry name" value="Ubiquitin-like_domsf"/>
</dbReference>
<organism evidence="8 9">
    <name type="scientific">Leishmania orientalis</name>
    <dbReference type="NCBI Taxonomy" id="2249476"/>
    <lineage>
        <taxon>Eukaryota</taxon>
        <taxon>Discoba</taxon>
        <taxon>Euglenozoa</taxon>
        <taxon>Kinetoplastea</taxon>
        <taxon>Metakinetoplastina</taxon>
        <taxon>Trypanosomatida</taxon>
        <taxon>Trypanosomatidae</taxon>
        <taxon>Leishmaniinae</taxon>
        <taxon>Leishmania</taxon>
    </lineage>
</organism>
<keyword evidence="6" id="KW-0072">Autophagy</keyword>
<dbReference type="AlphaFoldDB" id="A0A836H4C9"/>
<dbReference type="SMR" id="A0A836H4C9"/>
<evidence type="ECO:0000256" key="4">
    <source>
        <dbReference type="ARBA" id="ARBA00023288"/>
    </source>
</evidence>
<gene>
    <name evidence="8" type="ORF">LSCM4_01874</name>
</gene>
<keyword evidence="3" id="KW-0472">Membrane</keyword>
<dbReference type="GO" id="GO:0016020">
    <property type="term" value="C:membrane"/>
    <property type="evidence" value="ECO:0007669"/>
    <property type="project" value="UniProtKB-SubCell"/>
</dbReference>
<comment type="caution">
    <text evidence="8">The sequence shown here is derived from an EMBL/GenBank/DDBJ whole genome shotgun (WGS) entry which is preliminary data.</text>
</comment>
<comment type="similarity">
    <text evidence="2 6">Belongs to the ATG8 family.</text>
</comment>
<feature type="compositionally biased region" description="Low complexity" evidence="7">
    <location>
        <begin position="10"/>
        <end position="37"/>
    </location>
</feature>
<dbReference type="Pfam" id="PF02991">
    <property type="entry name" value="ATG8"/>
    <property type="match status" value="1"/>
</dbReference>
<name>A0A836H4C9_9TRYP</name>
<feature type="region of interest" description="Disordered" evidence="7">
    <location>
        <begin position="1"/>
        <end position="115"/>
    </location>
</feature>
<evidence type="ECO:0000256" key="1">
    <source>
        <dbReference type="ARBA" id="ARBA00004370"/>
    </source>
</evidence>
<accession>A0A836H4C9</accession>
<feature type="region of interest" description="Disordered" evidence="7">
    <location>
        <begin position="233"/>
        <end position="272"/>
    </location>
</feature>
<feature type="region of interest" description="Disordered" evidence="7">
    <location>
        <begin position="156"/>
        <end position="188"/>
    </location>
</feature>
<protein>
    <recommendedName>
        <fullName evidence="6">Autophagy-related protein</fullName>
    </recommendedName>
</protein>
<evidence type="ECO:0000256" key="3">
    <source>
        <dbReference type="ARBA" id="ARBA00023136"/>
    </source>
</evidence>
<feature type="lipid moiety-binding region" description="Phosphatidylserine amidated glycine; alternate" evidence="5">
    <location>
        <position position="363"/>
    </location>
</feature>
<evidence type="ECO:0000256" key="6">
    <source>
        <dbReference type="RuleBase" id="RU004384"/>
    </source>
</evidence>
<dbReference type="EMBL" id="JAFHLR010000022">
    <property type="protein sequence ID" value="KAG5479282.1"/>
    <property type="molecule type" value="Genomic_DNA"/>
</dbReference>
<dbReference type="KEGG" id="loi:92357850"/>
<proteinExistence type="inferred from homology"/>
<dbReference type="GeneID" id="92357850"/>
<feature type="compositionally biased region" description="Pro residues" evidence="7">
    <location>
        <begin position="162"/>
        <end position="173"/>
    </location>
</feature>
<feature type="compositionally biased region" description="Gly residues" evidence="7">
    <location>
        <begin position="249"/>
        <end position="260"/>
    </location>
</feature>
<reference evidence="8 9" key="1">
    <citation type="submission" date="2021-02" db="EMBL/GenBank/DDBJ databases">
        <title>Leishmania (Mundinia) orientalis Genome sequencing and assembly.</title>
        <authorList>
            <person name="Almutairi H."/>
            <person name="Gatherer D."/>
        </authorList>
    </citation>
    <scope>NUCLEOTIDE SEQUENCE [LARGE SCALE GENOMIC DNA]</scope>
    <source>
        <strain evidence="8">LSCM4</strain>
    </source>
</reference>
<dbReference type="InterPro" id="IPR004241">
    <property type="entry name" value="Atg8-like"/>
</dbReference>
<dbReference type="RefSeq" id="XP_067063375.1">
    <property type="nucleotide sequence ID" value="XM_067203916.1"/>
</dbReference>
<dbReference type="Proteomes" id="UP000674143">
    <property type="component" value="Chromosome 22"/>
</dbReference>
<keyword evidence="9" id="KW-1185">Reference proteome</keyword>
<evidence type="ECO:0000313" key="8">
    <source>
        <dbReference type="EMBL" id="KAG5479282.1"/>
    </source>
</evidence>
<dbReference type="SUPFAM" id="SSF54236">
    <property type="entry name" value="Ubiquitin-like"/>
    <property type="match status" value="1"/>
</dbReference>
<feature type="compositionally biased region" description="Polar residues" evidence="7">
    <location>
        <begin position="54"/>
        <end position="78"/>
    </location>
</feature>
<feature type="compositionally biased region" description="Polar residues" evidence="7">
    <location>
        <begin position="86"/>
        <end position="110"/>
    </location>
</feature>
<evidence type="ECO:0000313" key="9">
    <source>
        <dbReference type="Proteomes" id="UP000674143"/>
    </source>
</evidence>
<dbReference type="Gene3D" id="3.10.20.90">
    <property type="entry name" value="Phosphatidylinositol 3-kinase Catalytic Subunit, Chain A, domain 1"/>
    <property type="match status" value="1"/>
</dbReference>
<dbReference type="PANTHER" id="PTHR10969">
    <property type="entry name" value="MICROTUBULE-ASSOCIATED PROTEINS 1A/1B LIGHT CHAIN 3-RELATED"/>
    <property type="match status" value="1"/>
</dbReference>
<evidence type="ECO:0000256" key="5">
    <source>
        <dbReference type="PIRSR" id="PIRSR604241-50"/>
    </source>
</evidence>